<dbReference type="Gene3D" id="3.30.230.10">
    <property type="match status" value="1"/>
</dbReference>
<evidence type="ECO:0000256" key="5">
    <source>
        <dbReference type="ARBA" id="ARBA00022777"/>
    </source>
</evidence>
<evidence type="ECO:0000259" key="10">
    <source>
        <dbReference type="Pfam" id="PF08544"/>
    </source>
</evidence>
<dbReference type="InterPro" id="IPR013750">
    <property type="entry name" value="GHMP_kinase_C_dom"/>
</dbReference>
<dbReference type="InterPro" id="IPR020568">
    <property type="entry name" value="Ribosomal_Su5_D2-typ_SF"/>
</dbReference>
<evidence type="ECO:0000256" key="3">
    <source>
        <dbReference type="ARBA" id="ARBA00022697"/>
    </source>
</evidence>
<dbReference type="Proteomes" id="UP000308230">
    <property type="component" value="Unassembled WGS sequence"/>
</dbReference>
<dbReference type="EMBL" id="SWLG01000001">
    <property type="protein sequence ID" value="TLS38838.1"/>
    <property type="molecule type" value="Genomic_DNA"/>
</dbReference>
<dbReference type="OrthoDB" id="9769912at2"/>
<keyword evidence="5 7" id="KW-0418">Kinase</keyword>
<comment type="function">
    <text evidence="7">Catalyzes the ATP-dependent phosphorylation of L-homoserine to L-homoserine phosphate.</text>
</comment>
<keyword evidence="6 7" id="KW-0067">ATP-binding</keyword>
<dbReference type="NCBIfam" id="TIGR00191">
    <property type="entry name" value="thrB"/>
    <property type="match status" value="1"/>
</dbReference>
<evidence type="ECO:0000256" key="1">
    <source>
        <dbReference type="ARBA" id="ARBA00022605"/>
    </source>
</evidence>
<dbReference type="SUPFAM" id="SSF54211">
    <property type="entry name" value="Ribosomal protein S5 domain 2-like"/>
    <property type="match status" value="1"/>
</dbReference>
<dbReference type="GO" id="GO:0009088">
    <property type="term" value="P:threonine biosynthetic process"/>
    <property type="evidence" value="ECO:0007669"/>
    <property type="project" value="UniProtKB-UniRule"/>
</dbReference>
<feature type="binding site" evidence="7">
    <location>
        <begin position="93"/>
        <end position="103"/>
    </location>
    <ligand>
        <name>ATP</name>
        <dbReference type="ChEBI" id="CHEBI:30616"/>
    </ligand>
</feature>
<proteinExistence type="inferred from homology"/>
<sequence>MCFQLMDKNHFFVTVPGSTSNLGPGFDSIGLAVNCYLKLEAKRAGEWSFKYESVQKGLPEGKENLIYKVISYVSGKFGLVTEPYEMKMDSTIPLERGLGSSGAAIAAGIEMADFIHNLGLSKKDKVSFASEIEGHADNVAASIYGGLVITAETGNGIEVMEAGDPSIDIVAVIPHTTLNTKESRNLLPEMVDYKTAVKASSIANMFVAAVLKKDWKTAGYFMEEDLFHQPYRKELVPHLETVQKAGRENGAFGTALSGAGPTVICITRKGTGDALRKNLKARIPECHSVLLQPEHEGVQIQSRQNKACV</sequence>
<gene>
    <name evidence="7" type="primary">thrB</name>
    <name evidence="11" type="ORF">FCL54_00535</name>
</gene>
<dbReference type="InterPro" id="IPR000870">
    <property type="entry name" value="Homoserine_kinase"/>
</dbReference>
<dbReference type="EC" id="2.7.1.39" evidence="7 8"/>
<dbReference type="SUPFAM" id="SSF55060">
    <property type="entry name" value="GHMP Kinase, C-terminal domain"/>
    <property type="match status" value="1"/>
</dbReference>
<keyword evidence="1 7" id="KW-0028">Amino-acid biosynthesis</keyword>
<dbReference type="GO" id="GO:0005737">
    <property type="term" value="C:cytoplasm"/>
    <property type="evidence" value="ECO:0007669"/>
    <property type="project" value="UniProtKB-SubCell"/>
</dbReference>
<dbReference type="AlphaFoldDB" id="A0A5R9FB07"/>
<evidence type="ECO:0000256" key="8">
    <source>
        <dbReference type="NCBIfam" id="TIGR00191"/>
    </source>
</evidence>
<dbReference type="GO" id="GO:0004413">
    <property type="term" value="F:homoserine kinase activity"/>
    <property type="evidence" value="ECO:0007669"/>
    <property type="project" value="UniProtKB-UniRule"/>
</dbReference>
<accession>A0A5R9FB07</accession>
<evidence type="ECO:0000313" key="12">
    <source>
        <dbReference type="Proteomes" id="UP000308230"/>
    </source>
</evidence>
<dbReference type="PANTHER" id="PTHR20861">
    <property type="entry name" value="HOMOSERINE/4-DIPHOSPHOCYTIDYL-2-C-METHYL-D-ERYTHRITOL KINASE"/>
    <property type="match status" value="1"/>
</dbReference>
<comment type="caution">
    <text evidence="11">The sequence shown here is derived from an EMBL/GenBank/DDBJ whole genome shotgun (WGS) entry which is preliminary data.</text>
</comment>
<comment type="pathway">
    <text evidence="7">Amino-acid biosynthesis; L-threonine biosynthesis; L-threonine from L-aspartate: step 4/5.</text>
</comment>
<dbReference type="Gene3D" id="3.30.70.890">
    <property type="entry name" value="GHMP kinase, C-terminal domain"/>
    <property type="match status" value="1"/>
</dbReference>
<evidence type="ECO:0000256" key="4">
    <source>
        <dbReference type="ARBA" id="ARBA00022741"/>
    </source>
</evidence>
<comment type="similarity">
    <text evidence="7">Belongs to the GHMP kinase family. Homoserine kinase subfamily.</text>
</comment>
<dbReference type="UniPathway" id="UPA00050">
    <property type="reaction ID" value="UER00064"/>
</dbReference>
<keyword evidence="7" id="KW-0963">Cytoplasm</keyword>
<dbReference type="InterPro" id="IPR006204">
    <property type="entry name" value="GHMP_kinase_N_dom"/>
</dbReference>
<reference evidence="11 12" key="1">
    <citation type="submission" date="2019-04" db="EMBL/GenBank/DDBJ databases">
        <title>Bacillus caeni sp. nov., a bacterium isolated from mangrove sediment.</title>
        <authorList>
            <person name="Huang H."/>
            <person name="Mo K."/>
            <person name="Hu Y."/>
        </authorList>
    </citation>
    <scope>NUCLEOTIDE SEQUENCE [LARGE SCALE GENOMIC DNA]</scope>
    <source>
        <strain evidence="11 12">HB172195</strain>
    </source>
</reference>
<dbReference type="PANTHER" id="PTHR20861:SF1">
    <property type="entry name" value="HOMOSERINE KINASE"/>
    <property type="match status" value="1"/>
</dbReference>
<evidence type="ECO:0000256" key="2">
    <source>
        <dbReference type="ARBA" id="ARBA00022679"/>
    </source>
</evidence>
<dbReference type="Pfam" id="PF00288">
    <property type="entry name" value="GHMP_kinases_N"/>
    <property type="match status" value="1"/>
</dbReference>
<evidence type="ECO:0000259" key="9">
    <source>
        <dbReference type="Pfam" id="PF00288"/>
    </source>
</evidence>
<dbReference type="PIRSF" id="PIRSF000676">
    <property type="entry name" value="Homoser_kin"/>
    <property type="match status" value="1"/>
</dbReference>
<evidence type="ECO:0000256" key="6">
    <source>
        <dbReference type="ARBA" id="ARBA00022840"/>
    </source>
</evidence>
<feature type="domain" description="GHMP kinase N-terminal" evidence="9">
    <location>
        <begin position="64"/>
        <end position="146"/>
    </location>
</feature>
<dbReference type="Pfam" id="PF08544">
    <property type="entry name" value="GHMP_kinases_C"/>
    <property type="match status" value="1"/>
</dbReference>
<keyword evidence="3 7" id="KW-0791">Threonine biosynthesis</keyword>
<evidence type="ECO:0000313" key="11">
    <source>
        <dbReference type="EMBL" id="TLS38838.1"/>
    </source>
</evidence>
<evidence type="ECO:0000256" key="7">
    <source>
        <dbReference type="HAMAP-Rule" id="MF_00384"/>
    </source>
</evidence>
<dbReference type="GO" id="GO:0005524">
    <property type="term" value="F:ATP binding"/>
    <property type="evidence" value="ECO:0007669"/>
    <property type="project" value="UniProtKB-UniRule"/>
</dbReference>
<keyword evidence="12" id="KW-1185">Reference proteome</keyword>
<feature type="domain" description="GHMP kinase C-terminal" evidence="10">
    <location>
        <begin position="207"/>
        <end position="282"/>
    </location>
</feature>
<keyword evidence="4 7" id="KW-0547">Nucleotide-binding</keyword>
<name>A0A5R9FB07_9BACL</name>
<keyword evidence="2 7" id="KW-0808">Transferase</keyword>
<comment type="catalytic activity">
    <reaction evidence="7">
        <text>L-homoserine + ATP = O-phospho-L-homoserine + ADP + H(+)</text>
        <dbReference type="Rhea" id="RHEA:13985"/>
        <dbReference type="ChEBI" id="CHEBI:15378"/>
        <dbReference type="ChEBI" id="CHEBI:30616"/>
        <dbReference type="ChEBI" id="CHEBI:57476"/>
        <dbReference type="ChEBI" id="CHEBI:57590"/>
        <dbReference type="ChEBI" id="CHEBI:456216"/>
        <dbReference type="EC" id="2.7.1.39"/>
    </reaction>
</comment>
<comment type="subcellular location">
    <subcellularLocation>
        <location evidence="7">Cytoplasm</location>
    </subcellularLocation>
</comment>
<protein>
    <recommendedName>
        <fullName evidence="7 8">Homoserine kinase</fullName>
        <shortName evidence="7">HK</shortName>
        <shortName evidence="7">HSK</shortName>
        <ecNumber evidence="7 8">2.7.1.39</ecNumber>
    </recommendedName>
</protein>
<dbReference type="PRINTS" id="PR00958">
    <property type="entry name" value="HOMSERKINASE"/>
</dbReference>
<organism evidence="11 12">
    <name type="scientific">Exobacillus caeni</name>
    <dbReference type="NCBI Taxonomy" id="2574798"/>
    <lineage>
        <taxon>Bacteria</taxon>
        <taxon>Bacillati</taxon>
        <taxon>Bacillota</taxon>
        <taxon>Bacilli</taxon>
        <taxon>Bacillales</taxon>
        <taxon>Guptibacillaceae</taxon>
        <taxon>Exobacillus</taxon>
    </lineage>
</organism>
<dbReference type="InterPro" id="IPR014721">
    <property type="entry name" value="Ribsml_uS5_D2-typ_fold_subgr"/>
</dbReference>
<dbReference type="InterPro" id="IPR036554">
    <property type="entry name" value="GHMP_kinase_C_sf"/>
</dbReference>
<dbReference type="HAMAP" id="MF_00384">
    <property type="entry name" value="Homoser_kinase"/>
    <property type="match status" value="1"/>
</dbReference>